<organism evidence="2 3">
    <name type="scientific">Akkermansia massiliensis</name>
    <dbReference type="NCBI Taxonomy" id="2927224"/>
    <lineage>
        <taxon>Bacteria</taxon>
        <taxon>Pseudomonadati</taxon>
        <taxon>Verrucomicrobiota</taxon>
        <taxon>Verrucomicrobiia</taxon>
        <taxon>Verrucomicrobiales</taxon>
        <taxon>Akkermansiaceae</taxon>
        <taxon>Akkermansia</taxon>
    </lineage>
</organism>
<accession>A0AAE6TBR1</accession>
<sequence>MRKCLWGTTKKKLEELFNQMDAVQDDTGIRKDGKPSDAHFSGRRKKPESGATEDSSCEWCEGKAVPSFRLGEMKGDENVPVLQNDPYAKQKKSGSQGMADDIQHEFLVIPDFPVRQP</sequence>
<dbReference type="RefSeq" id="WP_102733176.1">
    <property type="nucleotide sequence ID" value="NZ_CP029701.1"/>
</dbReference>
<evidence type="ECO:0000313" key="2">
    <source>
        <dbReference type="EMBL" id="QHV63709.1"/>
    </source>
</evidence>
<evidence type="ECO:0000313" key="3">
    <source>
        <dbReference type="Proteomes" id="UP000642553"/>
    </source>
</evidence>
<feature type="region of interest" description="Disordered" evidence="1">
    <location>
        <begin position="22"/>
        <end position="56"/>
    </location>
</feature>
<name>A0AAE6TBR1_9BACT</name>
<evidence type="ECO:0000256" key="1">
    <source>
        <dbReference type="SAM" id="MobiDB-lite"/>
    </source>
</evidence>
<feature type="compositionally biased region" description="Basic and acidic residues" evidence="1">
    <location>
        <begin position="27"/>
        <end position="37"/>
    </location>
</feature>
<reference evidence="2" key="1">
    <citation type="submission" date="2018-05" db="EMBL/GenBank/DDBJ databases">
        <title>Complete genome sequnece of Akkermansia muciniphila EB-AMDK-40.</title>
        <authorList>
            <person name="Nam Y.-D."/>
            <person name="Chung W.-H."/>
            <person name="Park Y.S."/>
            <person name="Kang J."/>
        </authorList>
    </citation>
    <scope>NUCLEOTIDE SEQUENCE</scope>
    <source>
        <strain evidence="2">EB-AMDK-40</strain>
    </source>
</reference>
<proteinExistence type="predicted"/>
<dbReference type="Proteomes" id="UP000642553">
    <property type="component" value="Chromosome"/>
</dbReference>
<protein>
    <submittedName>
        <fullName evidence="2">Uncharacterized protein</fullName>
    </submittedName>
</protein>
<dbReference type="EMBL" id="CP029701">
    <property type="protein sequence ID" value="QHV63709.1"/>
    <property type="molecule type" value="Genomic_DNA"/>
</dbReference>
<dbReference type="AlphaFoldDB" id="A0AAE6TBR1"/>
<gene>
    <name evidence="2" type="ORF">DMI76_10190</name>
</gene>
<feature type="region of interest" description="Disordered" evidence="1">
    <location>
        <begin position="72"/>
        <end position="104"/>
    </location>
</feature>